<name>A0ABR3MNX6_9TELE</name>
<evidence type="ECO:0008006" key="3">
    <source>
        <dbReference type="Google" id="ProtNLM"/>
    </source>
</evidence>
<comment type="caution">
    <text evidence="1">The sequence shown here is derived from an EMBL/GenBank/DDBJ whole genome shotgun (WGS) entry which is preliminary data.</text>
</comment>
<keyword evidence="2" id="KW-1185">Reference proteome</keyword>
<protein>
    <recommendedName>
        <fullName evidence="3">Secreted protein</fullName>
    </recommendedName>
</protein>
<dbReference type="EMBL" id="JAYMGO010000010">
    <property type="protein sequence ID" value="KAL1266339.1"/>
    <property type="molecule type" value="Genomic_DNA"/>
</dbReference>
<evidence type="ECO:0000313" key="1">
    <source>
        <dbReference type="EMBL" id="KAL1266339.1"/>
    </source>
</evidence>
<dbReference type="Proteomes" id="UP001558613">
    <property type="component" value="Unassembled WGS sequence"/>
</dbReference>
<reference evidence="1 2" key="1">
    <citation type="submission" date="2023-09" db="EMBL/GenBank/DDBJ databases">
        <authorList>
            <person name="Wang M."/>
        </authorList>
    </citation>
    <scope>NUCLEOTIDE SEQUENCE [LARGE SCALE GENOMIC DNA]</scope>
    <source>
        <strain evidence="1">GT-2023</strain>
        <tissue evidence="1">Liver</tissue>
    </source>
</reference>
<evidence type="ECO:0000313" key="2">
    <source>
        <dbReference type="Proteomes" id="UP001558613"/>
    </source>
</evidence>
<gene>
    <name evidence="1" type="ORF">QQF64_002014</name>
</gene>
<accession>A0ABR3MNX6</accession>
<sequence length="92" mass="10130">MNSHCVWLVPGALAIFCPNKHFCGGASAPELPLLQLFQLLGWRIPYRSTHACSSPRTLLTCCFISSGIWLTINDSILPDVRMFLCMGNGCCL</sequence>
<proteinExistence type="predicted"/>
<organism evidence="1 2">
    <name type="scientific">Cirrhinus molitorella</name>
    <name type="common">mud carp</name>
    <dbReference type="NCBI Taxonomy" id="172907"/>
    <lineage>
        <taxon>Eukaryota</taxon>
        <taxon>Metazoa</taxon>
        <taxon>Chordata</taxon>
        <taxon>Craniata</taxon>
        <taxon>Vertebrata</taxon>
        <taxon>Euteleostomi</taxon>
        <taxon>Actinopterygii</taxon>
        <taxon>Neopterygii</taxon>
        <taxon>Teleostei</taxon>
        <taxon>Ostariophysi</taxon>
        <taxon>Cypriniformes</taxon>
        <taxon>Cyprinidae</taxon>
        <taxon>Labeoninae</taxon>
        <taxon>Labeonini</taxon>
        <taxon>Cirrhinus</taxon>
    </lineage>
</organism>